<dbReference type="InterPro" id="IPR016143">
    <property type="entry name" value="Citrate_synth-like_sm_a-sub"/>
</dbReference>
<dbReference type="AlphaFoldDB" id="A0A9X8UID7"/>
<dbReference type="SUPFAM" id="SSF48256">
    <property type="entry name" value="Citrate synthase"/>
    <property type="match status" value="1"/>
</dbReference>
<comment type="similarity">
    <text evidence="2 5">Belongs to the citrate synthase family.</text>
</comment>
<evidence type="ECO:0000256" key="6">
    <source>
        <dbReference type="PIRSR" id="PIRSR001369-1"/>
    </source>
</evidence>
<evidence type="ECO:0000256" key="3">
    <source>
        <dbReference type="ARBA" id="ARBA00022679"/>
    </source>
</evidence>
<dbReference type="PANTHER" id="PTHR11739:SF4">
    <property type="entry name" value="CITRATE SYNTHASE, PEROXISOMAL"/>
    <property type="match status" value="1"/>
</dbReference>
<dbReference type="Pfam" id="PF00285">
    <property type="entry name" value="Citrate_synt"/>
    <property type="match status" value="1"/>
</dbReference>
<comment type="pathway">
    <text evidence="1">Carbohydrate metabolism; tricarboxylic acid cycle.</text>
</comment>
<dbReference type="GO" id="GO:0006099">
    <property type="term" value="P:tricarboxylic acid cycle"/>
    <property type="evidence" value="ECO:0007669"/>
    <property type="project" value="InterPro"/>
</dbReference>
<dbReference type="Gene3D" id="1.10.230.10">
    <property type="entry name" value="Cytochrome P450-Terp, domain 2"/>
    <property type="match status" value="1"/>
</dbReference>
<evidence type="ECO:0000313" key="7">
    <source>
        <dbReference type="EMBL" id="TCL42699.1"/>
    </source>
</evidence>
<dbReference type="EMBL" id="SLUK01000008">
    <property type="protein sequence ID" value="TCL42699.1"/>
    <property type="molecule type" value="Genomic_DNA"/>
</dbReference>
<dbReference type="GO" id="GO:0005829">
    <property type="term" value="C:cytosol"/>
    <property type="evidence" value="ECO:0007669"/>
    <property type="project" value="TreeGrafter"/>
</dbReference>
<dbReference type="NCBIfam" id="NF010635">
    <property type="entry name" value="PRK14032.1"/>
    <property type="match status" value="1"/>
</dbReference>
<evidence type="ECO:0000256" key="2">
    <source>
        <dbReference type="ARBA" id="ARBA00010566"/>
    </source>
</evidence>
<accession>A0A9X8UID7</accession>
<evidence type="ECO:0000256" key="5">
    <source>
        <dbReference type="PIRNR" id="PIRNR001369"/>
    </source>
</evidence>
<dbReference type="Proteomes" id="UP000294682">
    <property type="component" value="Unassembled WGS sequence"/>
</dbReference>
<dbReference type="InterPro" id="IPR024176">
    <property type="entry name" value="Citrate_synthase_bac-typ"/>
</dbReference>
<keyword evidence="8" id="KW-1185">Reference proteome</keyword>
<reference evidence="7 8" key="1">
    <citation type="submission" date="2019-03" db="EMBL/GenBank/DDBJ databases">
        <title>Genomic Encyclopedia of Type Strains, Phase IV (KMG-IV): sequencing the most valuable type-strain genomes for metagenomic binning, comparative biology and taxonomic classification.</title>
        <authorList>
            <person name="Goeker M."/>
        </authorList>
    </citation>
    <scope>NUCLEOTIDE SEQUENCE [LARGE SCALE GENOMIC DNA]</scope>
    <source>
        <strain evidence="7 8">DSM 100433</strain>
    </source>
</reference>
<dbReference type="GO" id="GO:0005975">
    <property type="term" value="P:carbohydrate metabolic process"/>
    <property type="evidence" value="ECO:0007669"/>
    <property type="project" value="TreeGrafter"/>
</dbReference>
<dbReference type="Gene3D" id="1.10.580.10">
    <property type="entry name" value="Citrate Synthase, domain 1"/>
    <property type="match status" value="1"/>
</dbReference>
<dbReference type="PRINTS" id="PR00143">
    <property type="entry name" value="CITRTSNTHASE"/>
</dbReference>
<sequence length="462" mass="51848">MAEKMNNSKTKNPSMQRAIKILCDEFRKYNHIDPANYDLYNVKRGLRNSDGTGVLAGLTQICNVHGYVMDEGEKSPIDGVLTYRGINVQDLVDGCLRDDRFGFEEAIWLLLFGKLPTKSQLEEFMGILASQCELPPYFLEDMLLKAPSKDLMNMLGRSVLALYSYDQSPDATGYEELLRQSISLIARMPIIMVAAYQVKRRAFEKKSMYLHDPRSDYSIAENILRLLRNDKKFTHEEAKLLDMCLILHAEHGGGNNSAFAARVVTSSGSDTYSSIAAAIGSLKGPRHGGANYKVMEMLDYIKRGVQNPENDQEVKDFLARMIKGEEGDRSGLVYGMGHAVYTKSDPRAVILKKHALKLAAGTDIERDFMILDAVERLTPGVFAETKGSTKAICANVDMYSGLVYKMLRIPHDMNTALFATARTPGWCAHRIEEMLFGGRIIRPAYKSLSYDQPYIPMSERQS</sequence>
<dbReference type="InterPro" id="IPR036969">
    <property type="entry name" value="Citrate_synthase_sf"/>
</dbReference>
<protein>
    <recommendedName>
        <fullName evidence="5">Citrate synthase</fullName>
    </recommendedName>
</protein>
<comment type="catalytic activity">
    <reaction evidence="4">
        <text>oxaloacetate + acetyl-CoA + H2O = citrate + CoA + H(+)</text>
        <dbReference type="Rhea" id="RHEA:16845"/>
        <dbReference type="ChEBI" id="CHEBI:15377"/>
        <dbReference type="ChEBI" id="CHEBI:15378"/>
        <dbReference type="ChEBI" id="CHEBI:16452"/>
        <dbReference type="ChEBI" id="CHEBI:16947"/>
        <dbReference type="ChEBI" id="CHEBI:57287"/>
        <dbReference type="ChEBI" id="CHEBI:57288"/>
        <dbReference type="EC" id="2.3.3.16"/>
    </reaction>
</comment>
<dbReference type="InterPro" id="IPR016142">
    <property type="entry name" value="Citrate_synth-like_lrg_a-sub"/>
</dbReference>
<feature type="active site" evidence="6">
    <location>
        <position position="338"/>
    </location>
</feature>
<proteinExistence type="inferred from homology"/>
<dbReference type="PIRSF" id="PIRSF001369">
    <property type="entry name" value="Citrate_synth"/>
    <property type="match status" value="1"/>
</dbReference>
<feature type="active site" evidence="6">
    <location>
        <position position="397"/>
    </location>
</feature>
<evidence type="ECO:0000313" key="8">
    <source>
        <dbReference type="Proteomes" id="UP000294682"/>
    </source>
</evidence>
<name>A0A9X8UID7_9FIRM</name>
<comment type="caution">
    <text evidence="7">The sequence shown here is derived from an EMBL/GenBank/DDBJ whole genome shotgun (WGS) entry which is preliminary data.</text>
</comment>
<dbReference type="InterPro" id="IPR002020">
    <property type="entry name" value="Citrate_synthase"/>
</dbReference>
<gene>
    <name evidence="7" type="ORF">EDD78_10810</name>
</gene>
<dbReference type="GO" id="GO:0036440">
    <property type="term" value="F:citrate synthase activity"/>
    <property type="evidence" value="ECO:0007669"/>
    <property type="project" value="UniProtKB-EC"/>
</dbReference>
<organism evidence="7 8">
    <name type="scientific">Harryflintia acetispora</name>
    <dbReference type="NCBI Taxonomy" id="1849041"/>
    <lineage>
        <taxon>Bacteria</taxon>
        <taxon>Bacillati</taxon>
        <taxon>Bacillota</taxon>
        <taxon>Clostridia</taxon>
        <taxon>Eubacteriales</taxon>
        <taxon>Oscillospiraceae</taxon>
        <taxon>Harryflintia</taxon>
    </lineage>
</organism>
<dbReference type="PANTHER" id="PTHR11739">
    <property type="entry name" value="CITRATE SYNTHASE"/>
    <property type="match status" value="1"/>
</dbReference>
<evidence type="ECO:0000256" key="4">
    <source>
        <dbReference type="ARBA" id="ARBA00049288"/>
    </source>
</evidence>
<dbReference type="CDD" id="cd06113">
    <property type="entry name" value="citrate_synt_like_1_2"/>
    <property type="match status" value="1"/>
</dbReference>
<evidence type="ECO:0000256" key="1">
    <source>
        <dbReference type="ARBA" id="ARBA00005163"/>
    </source>
</evidence>
<keyword evidence="3 5" id="KW-0808">Transferase</keyword>